<dbReference type="GO" id="GO:0005886">
    <property type="term" value="C:plasma membrane"/>
    <property type="evidence" value="ECO:0007669"/>
    <property type="project" value="UniProtKB-SubCell"/>
</dbReference>
<dbReference type="SUPFAM" id="SSF103473">
    <property type="entry name" value="MFS general substrate transporter"/>
    <property type="match status" value="1"/>
</dbReference>
<feature type="transmembrane region" description="Helical" evidence="7">
    <location>
        <begin position="78"/>
        <end position="100"/>
    </location>
</feature>
<dbReference type="InterPro" id="IPR011701">
    <property type="entry name" value="MFS"/>
</dbReference>
<dbReference type="PROSITE" id="PS50850">
    <property type="entry name" value="MFS"/>
    <property type="match status" value="1"/>
</dbReference>
<feature type="transmembrane region" description="Helical" evidence="7">
    <location>
        <begin position="244"/>
        <end position="262"/>
    </location>
</feature>
<keyword evidence="4 7" id="KW-0812">Transmembrane</keyword>
<comment type="subcellular location">
    <subcellularLocation>
        <location evidence="1">Cell membrane</location>
        <topology evidence="1">Multi-pass membrane protein</topology>
    </subcellularLocation>
</comment>
<keyword evidence="5 7" id="KW-1133">Transmembrane helix</keyword>
<evidence type="ECO:0000256" key="4">
    <source>
        <dbReference type="ARBA" id="ARBA00022692"/>
    </source>
</evidence>
<protein>
    <submittedName>
        <fullName evidence="9">Putative MFS family arabinose efflux permease</fullName>
    </submittedName>
</protein>
<feature type="transmembrane region" description="Helical" evidence="7">
    <location>
        <begin position="159"/>
        <end position="179"/>
    </location>
</feature>
<organism evidence="9 10">
    <name type="scientific">Baia soyae</name>
    <dbReference type="NCBI Taxonomy" id="1544746"/>
    <lineage>
        <taxon>Bacteria</taxon>
        <taxon>Bacillati</taxon>
        <taxon>Bacillota</taxon>
        <taxon>Bacilli</taxon>
        <taxon>Bacillales</taxon>
        <taxon>Thermoactinomycetaceae</taxon>
        <taxon>Baia</taxon>
    </lineage>
</organism>
<evidence type="ECO:0000259" key="8">
    <source>
        <dbReference type="PROSITE" id="PS50850"/>
    </source>
</evidence>
<evidence type="ECO:0000256" key="3">
    <source>
        <dbReference type="ARBA" id="ARBA00022475"/>
    </source>
</evidence>
<feature type="transmembrane region" description="Helical" evidence="7">
    <location>
        <begin position="332"/>
        <end position="352"/>
    </location>
</feature>
<dbReference type="InterPro" id="IPR036259">
    <property type="entry name" value="MFS_trans_sf"/>
</dbReference>
<comment type="caution">
    <text evidence="9">The sequence shown here is derived from an EMBL/GenBank/DDBJ whole genome shotgun (WGS) entry which is preliminary data.</text>
</comment>
<dbReference type="Proteomes" id="UP000294746">
    <property type="component" value="Unassembled WGS sequence"/>
</dbReference>
<keyword evidence="2" id="KW-0813">Transport</keyword>
<feature type="domain" description="Major facilitator superfamily (MFS) profile" evidence="8">
    <location>
        <begin position="11"/>
        <end position="387"/>
    </location>
</feature>
<feature type="transmembrane region" description="Helical" evidence="7">
    <location>
        <begin position="364"/>
        <end position="384"/>
    </location>
</feature>
<proteinExistence type="predicted"/>
<feature type="transmembrane region" description="Helical" evidence="7">
    <location>
        <begin position="299"/>
        <end position="320"/>
    </location>
</feature>
<gene>
    <name evidence="9" type="ORF">EDD57_13218</name>
</gene>
<reference evidence="9 10" key="1">
    <citation type="submission" date="2019-03" db="EMBL/GenBank/DDBJ databases">
        <title>Genomic Encyclopedia of Type Strains, Phase IV (KMG-IV): sequencing the most valuable type-strain genomes for metagenomic binning, comparative biology and taxonomic classification.</title>
        <authorList>
            <person name="Goeker M."/>
        </authorList>
    </citation>
    <scope>NUCLEOTIDE SEQUENCE [LARGE SCALE GENOMIC DNA]</scope>
    <source>
        <strain evidence="9 10">DSM 46831</strain>
    </source>
</reference>
<evidence type="ECO:0000313" key="9">
    <source>
        <dbReference type="EMBL" id="TCP65537.1"/>
    </source>
</evidence>
<dbReference type="PANTHER" id="PTHR23521">
    <property type="entry name" value="TRANSPORTER MFS SUPERFAMILY"/>
    <property type="match status" value="1"/>
</dbReference>
<dbReference type="RefSeq" id="WP_165873762.1">
    <property type="nucleotide sequence ID" value="NZ_SLXV01000032.1"/>
</dbReference>
<dbReference type="CDD" id="cd17477">
    <property type="entry name" value="MFS_YcaD_like"/>
    <property type="match status" value="1"/>
</dbReference>
<dbReference type="Gene3D" id="1.20.1250.20">
    <property type="entry name" value="MFS general substrate transporter like domains"/>
    <property type="match status" value="2"/>
</dbReference>
<feature type="transmembrane region" description="Helical" evidence="7">
    <location>
        <begin position="274"/>
        <end position="293"/>
    </location>
</feature>
<dbReference type="Pfam" id="PF07690">
    <property type="entry name" value="MFS_1"/>
    <property type="match status" value="2"/>
</dbReference>
<feature type="transmembrane region" description="Helical" evidence="7">
    <location>
        <begin position="49"/>
        <end position="66"/>
    </location>
</feature>
<evidence type="ECO:0000256" key="1">
    <source>
        <dbReference type="ARBA" id="ARBA00004651"/>
    </source>
</evidence>
<accession>A0A4R2RSL9</accession>
<keyword evidence="3" id="KW-1003">Cell membrane</keyword>
<dbReference type="GO" id="GO:0022857">
    <property type="term" value="F:transmembrane transporter activity"/>
    <property type="evidence" value="ECO:0007669"/>
    <property type="project" value="InterPro"/>
</dbReference>
<dbReference type="InterPro" id="IPR047200">
    <property type="entry name" value="MFS_YcaD-like"/>
</dbReference>
<dbReference type="AlphaFoldDB" id="A0A4R2RSL9"/>
<evidence type="ECO:0000256" key="6">
    <source>
        <dbReference type="ARBA" id="ARBA00023136"/>
    </source>
</evidence>
<dbReference type="EMBL" id="SLXV01000032">
    <property type="protein sequence ID" value="TCP65537.1"/>
    <property type="molecule type" value="Genomic_DNA"/>
</dbReference>
<sequence length="402" mass="43506">MIQIQQWSQKRFYILIWIVAVAGVTQGMLIPLLTILLEKQGMSATQNGLGTSMLYVGMLVMTPFSAKVVRKVGYRTALAIGLLSAGICMFLFPFVTGFWVWMLLRMIVGAGDSLLHFTTQLWITSTCPDDEKGKRISLYGFSYSLGFGIGPLFLKLLPFGLHVPFVAVGLLMAITVPFMMRLEGGRTTFLSQPETSKEKLRLSVVYRVGLIALCPPILYAFLETALAGNFPIIGLRSNLSADSIAYLIGTFVWGSLLFQVPLGILSQKWGRKNLLMTVCLLGGLGMLMIPYLMGSMFALVIAFGLVGGLVGSLFSLGLTYLTDLLPKSYLPLGNAVAGMHFSCGSIAGPYLGSFLIQGTGGNGLFYFLGGSLLVFVILAIVYPVREAAVLLEPNASVEKQAS</sequence>
<feature type="transmembrane region" description="Helical" evidence="7">
    <location>
        <begin position="200"/>
        <end position="222"/>
    </location>
</feature>
<dbReference type="InterPro" id="IPR020846">
    <property type="entry name" value="MFS_dom"/>
</dbReference>
<evidence type="ECO:0000256" key="2">
    <source>
        <dbReference type="ARBA" id="ARBA00022448"/>
    </source>
</evidence>
<name>A0A4R2RSL9_9BACL</name>
<evidence type="ECO:0000313" key="10">
    <source>
        <dbReference type="Proteomes" id="UP000294746"/>
    </source>
</evidence>
<evidence type="ECO:0000256" key="7">
    <source>
        <dbReference type="SAM" id="Phobius"/>
    </source>
</evidence>
<dbReference type="PANTHER" id="PTHR23521:SF2">
    <property type="entry name" value="TRANSPORTER MFS SUPERFAMILY"/>
    <property type="match status" value="1"/>
</dbReference>
<feature type="transmembrane region" description="Helical" evidence="7">
    <location>
        <begin position="12"/>
        <end position="37"/>
    </location>
</feature>
<keyword evidence="10" id="KW-1185">Reference proteome</keyword>
<keyword evidence="6 7" id="KW-0472">Membrane</keyword>
<evidence type="ECO:0000256" key="5">
    <source>
        <dbReference type="ARBA" id="ARBA00022989"/>
    </source>
</evidence>